<reference evidence="7" key="1">
    <citation type="submission" date="2018-09" db="EMBL/GenBank/DDBJ databases">
        <authorList>
            <person name="Livingstone P.G."/>
            <person name="Whitworth D.E."/>
        </authorList>
    </citation>
    <scope>NUCLEOTIDE SEQUENCE [LARGE SCALE GENOMIC DNA]</scope>
    <source>
        <strain evidence="7">AB050A</strain>
    </source>
</reference>
<dbReference type="InterPro" id="IPR036909">
    <property type="entry name" value="Cyt_c-like_dom_sf"/>
</dbReference>
<dbReference type="RefSeq" id="WP_120557042.1">
    <property type="nucleotide sequence ID" value="NZ_RAWK01000118.1"/>
</dbReference>
<sequence>MSLPLLPPVLDLSANPSAARRPYRAPLATLFAAALLATTAGCAGGLDEPERFTGGTSSCAPGTTGASIIQAQCLSCHSTEAKGSAGGGFDLQASGLPGRLYTTNAACNSKPLADSANPSESFFLKKLTPSPGCGAQMPLGGSMNAADTACLTQWLVAGKPSP</sequence>
<evidence type="ECO:0000259" key="5">
    <source>
        <dbReference type="PROSITE" id="PS51007"/>
    </source>
</evidence>
<organism evidence="6 7">
    <name type="scientific">Corallococcus aberystwythensis</name>
    <dbReference type="NCBI Taxonomy" id="2316722"/>
    <lineage>
        <taxon>Bacteria</taxon>
        <taxon>Pseudomonadati</taxon>
        <taxon>Myxococcota</taxon>
        <taxon>Myxococcia</taxon>
        <taxon>Myxococcales</taxon>
        <taxon>Cystobacterineae</taxon>
        <taxon>Myxococcaceae</taxon>
        <taxon>Corallococcus</taxon>
    </lineage>
</organism>
<keyword evidence="2 4" id="KW-0479">Metal-binding</keyword>
<keyword evidence="1 4" id="KW-0349">Heme</keyword>
<dbReference type="PROSITE" id="PS51007">
    <property type="entry name" value="CYTC"/>
    <property type="match status" value="1"/>
</dbReference>
<evidence type="ECO:0000256" key="3">
    <source>
        <dbReference type="ARBA" id="ARBA00023004"/>
    </source>
</evidence>
<evidence type="ECO:0000313" key="6">
    <source>
        <dbReference type="EMBL" id="RKH63450.1"/>
    </source>
</evidence>
<dbReference type="AlphaFoldDB" id="A0A3A8Q8U0"/>
<evidence type="ECO:0000256" key="1">
    <source>
        <dbReference type="ARBA" id="ARBA00022617"/>
    </source>
</evidence>
<proteinExistence type="predicted"/>
<gene>
    <name evidence="6" type="ORF">D7W81_20330</name>
</gene>
<dbReference type="GO" id="GO:0020037">
    <property type="term" value="F:heme binding"/>
    <property type="evidence" value="ECO:0007669"/>
    <property type="project" value="InterPro"/>
</dbReference>
<comment type="caution">
    <text evidence="6">The sequence shown here is derived from an EMBL/GenBank/DDBJ whole genome shotgun (WGS) entry which is preliminary data.</text>
</comment>
<dbReference type="OrthoDB" id="5512405at2"/>
<evidence type="ECO:0000256" key="2">
    <source>
        <dbReference type="ARBA" id="ARBA00022723"/>
    </source>
</evidence>
<feature type="domain" description="Cytochrome c" evidence="5">
    <location>
        <begin position="60"/>
        <end position="159"/>
    </location>
</feature>
<keyword evidence="7" id="KW-1185">Reference proteome</keyword>
<evidence type="ECO:0000313" key="7">
    <source>
        <dbReference type="Proteomes" id="UP000267003"/>
    </source>
</evidence>
<dbReference type="InterPro" id="IPR009056">
    <property type="entry name" value="Cyt_c-like_dom"/>
</dbReference>
<dbReference type="GO" id="GO:0009055">
    <property type="term" value="F:electron transfer activity"/>
    <property type="evidence" value="ECO:0007669"/>
    <property type="project" value="InterPro"/>
</dbReference>
<dbReference type="GO" id="GO:0046872">
    <property type="term" value="F:metal ion binding"/>
    <property type="evidence" value="ECO:0007669"/>
    <property type="project" value="UniProtKB-KW"/>
</dbReference>
<keyword evidence="3 4" id="KW-0408">Iron</keyword>
<dbReference type="EMBL" id="RAWK01000118">
    <property type="protein sequence ID" value="RKH63450.1"/>
    <property type="molecule type" value="Genomic_DNA"/>
</dbReference>
<evidence type="ECO:0000256" key="4">
    <source>
        <dbReference type="PROSITE-ProRule" id="PRU00433"/>
    </source>
</evidence>
<name>A0A3A8Q8U0_9BACT</name>
<accession>A0A3A8Q8U0</accession>
<dbReference type="Proteomes" id="UP000267003">
    <property type="component" value="Unassembled WGS sequence"/>
</dbReference>
<protein>
    <recommendedName>
        <fullName evidence="5">Cytochrome c domain-containing protein</fullName>
    </recommendedName>
</protein>
<dbReference type="SUPFAM" id="SSF46626">
    <property type="entry name" value="Cytochrome c"/>
    <property type="match status" value="1"/>
</dbReference>